<feature type="domain" description="Amidohydrolase-related" evidence="4">
    <location>
        <begin position="34"/>
        <end position="315"/>
    </location>
</feature>
<dbReference type="RefSeq" id="XP_033672303.1">
    <property type="nucleotide sequence ID" value="XM_033815717.1"/>
</dbReference>
<reference evidence="5" key="1">
    <citation type="journal article" date="2020" name="Stud. Mycol.">
        <title>101 Dothideomycetes genomes: a test case for predicting lifestyles and emergence of pathogens.</title>
        <authorList>
            <person name="Haridas S."/>
            <person name="Albert R."/>
            <person name="Binder M."/>
            <person name="Bloem J."/>
            <person name="Labutti K."/>
            <person name="Salamov A."/>
            <person name="Andreopoulos B."/>
            <person name="Baker S."/>
            <person name="Barry K."/>
            <person name="Bills G."/>
            <person name="Bluhm B."/>
            <person name="Cannon C."/>
            <person name="Castanera R."/>
            <person name="Culley D."/>
            <person name="Daum C."/>
            <person name="Ezra D."/>
            <person name="Gonzalez J."/>
            <person name="Henrissat B."/>
            <person name="Kuo A."/>
            <person name="Liang C."/>
            <person name="Lipzen A."/>
            <person name="Lutzoni F."/>
            <person name="Magnuson J."/>
            <person name="Mondo S."/>
            <person name="Nolan M."/>
            <person name="Ohm R."/>
            <person name="Pangilinan J."/>
            <person name="Park H.-J."/>
            <person name="Ramirez L."/>
            <person name="Alfaro M."/>
            <person name="Sun H."/>
            <person name="Tritt A."/>
            <person name="Yoshinaga Y."/>
            <person name="Zwiers L.-H."/>
            <person name="Turgeon B."/>
            <person name="Goodwin S."/>
            <person name="Spatafora J."/>
            <person name="Crous P."/>
            <person name="Grigoriev I."/>
        </authorList>
    </citation>
    <scope>NUCLEOTIDE SEQUENCE</scope>
    <source>
        <strain evidence="5">ATCC 36951</strain>
    </source>
</reference>
<evidence type="ECO:0000313" key="5">
    <source>
        <dbReference type="EMBL" id="KAF2171414.1"/>
    </source>
</evidence>
<dbReference type="Gene3D" id="3.20.20.140">
    <property type="entry name" value="Metal-dependent hydrolases"/>
    <property type="match status" value="1"/>
</dbReference>
<evidence type="ECO:0000259" key="4">
    <source>
        <dbReference type="Pfam" id="PF04909"/>
    </source>
</evidence>
<organism evidence="5 6">
    <name type="scientific">Zasmidium cellare ATCC 36951</name>
    <dbReference type="NCBI Taxonomy" id="1080233"/>
    <lineage>
        <taxon>Eukaryota</taxon>
        <taxon>Fungi</taxon>
        <taxon>Dikarya</taxon>
        <taxon>Ascomycota</taxon>
        <taxon>Pezizomycotina</taxon>
        <taxon>Dothideomycetes</taxon>
        <taxon>Dothideomycetidae</taxon>
        <taxon>Mycosphaerellales</taxon>
        <taxon>Mycosphaerellaceae</taxon>
        <taxon>Zasmidium</taxon>
    </lineage>
</organism>
<dbReference type="EMBL" id="ML993583">
    <property type="protein sequence ID" value="KAF2171414.1"/>
    <property type="molecule type" value="Genomic_DNA"/>
</dbReference>
<keyword evidence="2 3" id="KW-0456">Lyase</keyword>
<comment type="similarity">
    <text evidence="3">Belongs to the metallo-dependent hydrolases superfamily.</text>
</comment>
<dbReference type="InterPro" id="IPR032466">
    <property type="entry name" value="Metal_Hydrolase"/>
</dbReference>
<evidence type="ECO:0000256" key="2">
    <source>
        <dbReference type="ARBA" id="ARBA00023239"/>
    </source>
</evidence>
<dbReference type="SUPFAM" id="SSF51556">
    <property type="entry name" value="Metallo-dependent hydrolases"/>
    <property type="match status" value="1"/>
</dbReference>
<dbReference type="InterPro" id="IPR032465">
    <property type="entry name" value="ACMSD"/>
</dbReference>
<keyword evidence="1 3" id="KW-0210">Decarboxylase</keyword>
<dbReference type="AlphaFoldDB" id="A0A6A6CW92"/>
<evidence type="ECO:0000256" key="1">
    <source>
        <dbReference type="ARBA" id="ARBA00022793"/>
    </source>
</evidence>
<dbReference type="OrthoDB" id="432010at2759"/>
<name>A0A6A6CW92_ZASCE</name>
<protein>
    <recommendedName>
        <fullName evidence="4">Amidohydrolase-related domain-containing protein</fullName>
    </recommendedName>
</protein>
<evidence type="ECO:0000256" key="3">
    <source>
        <dbReference type="RuleBase" id="RU366045"/>
    </source>
</evidence>
<dbReference type="Pfam" id="PF04909">
    <property type="entry name" value="Amidohydro_2"/>
    <property type="match status" value="1"/>
</dbReference>
<sequence length="318" mass="35896">MPPKLIALEEHFDSGLFHMTDPLHSRLPEHIDSRLHDISDLRTKDIDNGGLALQVLSHVGGPTPVEECRKANDMLAEACKKSSGKMAGFAMLPMQDPTIAAEELERCVKQLNFPGALINNHLEDGTRYEDEKFWPVFAKAVELDVPIYIHPVYPGTNLQEHYTGPGLSDFSSTMMATAAWGWHSETGLHVLRLFAAGLFDRFPKLKLVIGHMGEMLPYMLERTIHSTRVWGEFKRSLRTVWEENIWVTTSGMFSLPPLECLLKVTPKDKVMYGVDYPFSTTETGLEFVKQIEESGILSKEEFEGFCFGNAERLLKVKV</sequence>
<dbReference type="InterPro" id="IPR006680">
    <property type="entry name" value="Amidohydro-rel"/>
</dbReference>
<proteinExistence type="inferred from homology"/>
<gene>
    <name evidence="5" type="ORF">M409DRAFT_63697</name>
</gene>
<dbReference type="GO" id="GO:0016787">
    <property type="term" value="F:hydrolase activity"/>
    <property type="evidence" value="ECO:0007669"/>
    <property type="project" value="InterPro"/>
</dbReference>
<dbReference type="PANTHER" id="PTHR21240">
    <property type="entry name" value="2-AMINO-3-CARBOXYLMUCONATE-6-SEMIALDEHYDE DECARBOXYLASE"/>
    <property type="match status" value="1"/>
</dbReference>
<dbReference type="GO" id="GO:0005829">
    <property type="term" value="C:cytosol"/>
    <property type="evidence" value="ECO:0007669"/>
    <property type="project" value="TreeGrafter"/>
</dbReference>
<evidence type="ECO:0000313" key="6">
    <source>
        <dbReference type="Proteomes" id="UP000799537"/>
    </source>
</evidence>
<keyword evidence="6" id="KW-1185">Reference proteome</keyword>
<dbReference type="Proteomes" id="UP000799537">
    <property type="component" value="Unassembled WGS sequence"/>
</dbReference>
<dbReference type="GO" id="GO:0019748">
    <property type="term" value="P:secondary metabolic process"/>
    <property type="evidence" value="ECO:0007669"/>
    <property type="project" value="TreeGrafter"/>
</dbReference>
<accession>A0A6A6CW92</accession>
<dbReference type="GeneID" id="54568989"/>
<dbReference type="GO" id="GO:0016831">
    <property type="term" value="F:carboxy-lyase activity"/>
    <property type="evidence" value="ECO:0007669"/>
    <property type="project" value="UniProtKB-KW"/>
</dbReference>
<dbReference type="PANTHER" id="PTHR21240:SF30">
    <property type="entry name" value="AMIDOHYDROLASE-RELATED DOMAIN-CONTAINING PROTEIN-RELATED"/>
    <property type="match status" value="1"/>
</dbReference>